<proteinExistence type="predicted"/>
<reference evidence="2" key="1">
    <citation type="journal article" date="2010" name="Science">
        <title>Signatures of adaptation to obligate biotrophy in the Hyaloperonospora arabidopsidis genome.</title>
        <authorList>
            <person name="Baxter L."/>
            <person name="Tripathy S."/>
            <person name="Ishaque N."/>
            <person name="Boot N."/>
            <person name="Cabral A."/>
            <person name="Kemen E."/>
            <person name="Thines M."/>
            <person name="Ah-Fong A."/>
            <person name="Anderson R."/>
            <person name="Badejoko W."/>
            <person name="Bittner-Eddy P."/>
            <person name="Boore J.L."/>
            <person name="Chibucos M.C."/>
            <person name="Coates M."/>
            <person name="Dehal P."/>
            <person name="Delehaunty K."/>
            <person name="Dong S."/>
            <person name="Downton P."/>
            <person name="Dumas B."/>
            <person name="Fabro G."/>
            <person name="Fronick C."/>
            <person name="Fuerstenberg S.I."/>
            <person name="Fulton L."/>
            <person name="Gaulin E."/>
            <person name="Govers F."/>
            <person name="Hughes L."/>
            <person name="Humphray S."/>
            <person name="Jiang R.H."/>
            <person name="Judelson H."/>
            <person name="Kamoun S."/>
            <person name="Kyung K."/>
            <person name="Meijer H."/>
            <person name="Minx P."/>
            <person name="Morris P."/>
            <person name="Nelson J."/>
            <person name="Phuntumart V."/>
            <person name="Qutob D."/>
            <person name="Rehmany A."/>
            <person name="Rougon-Cardoso A."/>
            <person name="Ryden P."/>
            <person name="Torto-Alalibo T."/>
            <person name="Studholme D."/>
            <person name="Wang Y."/>
            <person name="Win J."/>
            <person name="Wood J."/>
            <person name="Clifton S.W."/>
            <person name="Rogers J."/>
            <person name="Van den Ackerveken G."/>
            <person name="Jones J.D."/>
            <person name="McDowell J.M."/>
            <person name="Beynon J."/>
            <person name="Tyler B.M."/>
        </authorList>
    </citation>
    <scope>NUCLEOTIDE SEQUENCE [LARGE SCALE GENOMIC DNA]</scope>
    <source>
        <strain evidence="2">Emoy2</strain>
    </source>
</reference>
<evidence type="ECO:0000313" key="2">
    <source>
        <dbReference type="Proteomes" id="UP000011713"/>
    </source>
</evidence>
<protein>
    <submittedName>
        <fullName evidence="1">Uncharacterized protein</fullName>
    </submittedName>
</protein>
<accession>M4BUK5</accession>
<evidence type="ECO:0000313" key="1">
    <source>
        <dbReference type="EnsemblProtists" id="HpaP810193"/>
    </source>
</evidence>
<dbReference type="EMBL" id="JH597944">
    <property type="status" value="NOT_ANNOTATED_CDS"/>
    <property type="molecule type" value="Genomic_DNA"/>
</dbReference>
<dbReference type="VEuPathDB" id="FungiDB:HpaG810193"/>
<keyword evidence="2" id="KW-1185">Reference proteome</keyword>
<dbReference type="Proteomes" id="UP000011713">
    <property type="component" value="Unassembled WGS sequence"/>
</dbReference>
<name>M4BUK5_HYAAE</name>
<organism evidence="1 2">
    <name type="scientific">Hyaloperonospora arabidopsidis (strain Emoy2)</name>
    <name type="common">Downy mildew agent</name>
    <name type="synonym">Peronospora arabidopsidis</name>
    <dbReference type="NCBI Taxonomy" id="559515"/>
    <lineage>
        <taxon>Eukaryota</taxon>
        <taxon>Sar</taxon>
        <taxon>Stramenopiles</taxon>
        <taxon>Oomycota</taxon>
        <taxon>Peronosporomycetes</taxon>
        <taxon>Peronosporales</taxon>
        <taxon>Peronosporaceae</taxon>
        <taxon>Hyaloperonospora</taxon>
    </lineage>
</organism>
<dbReference type="HOGENOM" id="CLU_2745440_0_0_1"/>
<sequence length="71" mass="8048">MRQPLLMSLHLTALFTDTHRDKLTDIQIDKYDLKAQHSPCAHSLIASPFGLAIISLICEISTRLMQTSRIQ</sequence>
<dbReference type="EnsemblProtists" id="HpaT810193">
    <property type="protein sequence ID" value="HpaP810193"/>
    <property type="gene ID" value="HpaG810193"/>
</dbReference>
<reference evidence="1" key="2">
    <citation type="submission" date="2015-06" db="UniProtKB">
        <authorList>
            <consortium name="EnsemblProtists"/>
        </authorList>
    </citation>
    <scope>IDENTIFICATION</scope>
    <source>
        <strain evidence="1">Emoy2</strain>
    </source>
</reference>
<dbReference type="AlphaFoldDB" id="M4BUK5"/>
<dbReference type="InParanoid" id="M4BUK5"/>